<organism evidence="1 2">
    <name type="scientific">Bionectria ochroleuca</name>
    <name type="common">Gliocladium roseum</name>
    <dbReference type="NCBI Taxonomy" id="29856"/>
    <lineage>
        <taxon>Eukaryota</taxon>
        <taxon>Fungi</taxon>
        <taxon>Dikarya</taxon>
        <taxon>Ascomycota</taxon>
        <taxon>Pezizomycotina</taxon>
        <taxon>Sordariomycetes</taxon>
        <taxon>Hypocreomycetidae</taxon>
        <taxon>Hypocreales</taxon>
        <taxon>Bionectriaceae</taxon>
        <taxon>Clonostachys</taxon>
    </lineage>
</organism>
<dbReference type="SUPFAM" id="SSF81383">
    <property type="entry name" value="F-box domain"/>
    <property type="match status" value="1"/>
</dbReference>
<dbReference type="InterPro" id="IPR036047">
    <property type="entry name" value="F-box-like_dom_sf"/>
</dbReference>
<accession>A0A8H7MZ55</accession>
<evidence type="ECO:0008006" key="3">
    <source>
        <dbReference type="Google" id="ProtNLM"/>
    </source>
</evidence>
<proteinExistence type="predicted"/>
<dbReference type="EMBL" id="JADCTT010000011">
    <property type="protein sequence ID" value="KAF9746707.1"/>
    <property type="molecule type" value="Genomic_DNA"/>
</dbReference>
<name>A0A8H7MZ55_BIOOC</name>
<reference evidence="1" key="1">
    <citation type="submission" date="2020-10" db="EMBL/GenBank/DDBJ databases">
        <title>High-Quality Genome Resource of Clonostachys rosea strain S41 by Oxford Nanopore Long-Read Sequencing.</title>
        <authorList>
            <person name="Wang H."/>
        </authorList>
    </citation>
    <scope>NUCLEOTIDE SEQUENCE</scope>
    <source>
        <strain evidence="1">S41</strain>
    </source>
</reference>
<evidence type="ECO:0000313" key="2">
    <source>
        <dbReference type="Proteomes" id="UP000616885"/>
    </source>
</evidence>
<gene>
    <name evidence="1" type="ORF">IM811_003612</name>
</gene>
<dbReference type="AlphaFoldDB" id="A0A8H7MZ55"/>
<protein>
    <recommendedName>
        <fullName evidence="3">F-box domain-containing protein</fullName>
    </recommendedName>
</protein>
<sequence length="449" mass="51278">MSMDPLMAAASHNLTCSRLCQLPEKILIGIMKLLGPLDMQCLRRACRLFLRLYCDSSFADSHDVQNFWHWMSLYEHWLSPDRSYWPKLSSPTLISRLERDVQGLCSICRSMRAKSDWTSRVKKLSTESLYCWGCKKHHPLALFSLGERQKKDGRVCIGRQGHIRLCDHKMVTWEMVSKAAKQLINVGGNFKARIQLSRCDHTDHHPKHHNLAMALQCRKVSPSAEIRGVEGHSLILSLTWQGHMLVEGDAPIKPEVLCKQLGQFRKGVAQFIAPRLPPGRLPEMSCFDPNRCDCLYFEGMDQLPDWPGPLPSDLKIDSCRTHPELRLTALRNAAGDSKSWPDGHMTSVPFIANYEYGASELRIFVEPCVTGDKRCLAIRYVRDIGLCYGTDKRPEWLDHVTPAWCQALEPELDTEDLQAIGINWCPTRGCMNYYKYLRMAVAPVNRANR</sequence>
<dbReference type="Proteomes" id="UP000616885">
    <property type="component" value="Unassembled WGS sequence"/>
</dbReference>
<evidence type="ECO:0000313" key="1">
    <source>
        <dbReference type="EMBL" id="KAF9746707.1"/>
    </source>
</evidence>
<comment type="caution">
    <text evidence="1">The sequence shown here is derived from an EMBL/GenBank/DDBJ whole genome shotgun (WGS) entry which is preliminary data.</text>
</comment>